<gene>
    <name evidence="1" type="ORF">STVIR_6201</name>
</gene>
<comment type="caution">
    <text evidence="1">The sequence shown here is derived from an EMBL/GenBank/DDBJ whole genome shotgun (WGS) entry which is preliminary data.</text>
</comment>
<sequence>MNGGPSRAVPGAAYVCGSIAMTTKDVPRLAGKLDPQNIAEVVLRPAKAFPAMTPPQRDGSLPQ</sequence>
<evidence type="ECO:0000313" key="2">
    <source>
        <dbReference type="Proteomes" id="UP000011205"/>
    </source>
</evidence>
<proteinExistence type="predicted"/>
<dbReference type="EMBL" id="AMLP01000193">
    <property type="protein sequence ID" value="ELS52828.1"/>
    <property type="molecule type" value="Genomic_DNA"/>
</dbReference>
<evidence type="ECO:0000313" key="1">
    <source>
        <dbReference type="EMBL" id="ELS52828.1"/>
    </source>
</evidence>
<accession>L8P9I3</accession>
<dbReference type="AlphaFoldDB" id="L8P9I3"/>
<reference evidence="1 2" key="1">
    <citation type="journal article" date="2013" name="Genome Announc.">
        <title>Draft Genome Sequence of Streptomyces viridochromogenes Strain Tu57, Producer of Avilamycin.</title>
        <authorList>
            <person name="Gruning B.A."/>
            <person name="Erxleben A."/>
            <person name="Hahnlein A."/>
            <person name="Gunther S."/>
        </authorList>
    </citation>
    <scope>NUCLEOTIDE SEQUENCE [LARGE SCALE GENOMIC DNA]</scope>
    <source>
        <strain evidence="1 2">Tue57</strain>
    </source>
</reference>
<name>L8P9I3_STRVR</name>
<organism evidence="1 2">
    <name type="scientific">Streptomyces viridochromogenes Tue57</name>
    <dbReference type="NCBI Taxonomy" id="1160705"/>
    <lineage>
        <taxon>Bacteria</taxon>
        <taxon>Bacillati</taxon>
        <taxon>Actinomycetota</taxon>
        <taxon>Actinomycetes</taxon>
        <taxon>Kitasatosporales</taxon>
        <taxon>Streptomycetaceae</taxon>
        <taxon>Streptomyces</taxon>
    </lineage>
</organism>
<protein>
    <submittedName>
        <fullName evidence="1">Uncharacterized protein</fullName>
    </submittedName>
</protein>
<dbReference type="PATRIC" id="fig|1160705.3.peg.6128"/>
<dbReference type="Proteomes" id="UP000011205">
    <property type="component" value="Unassembled WGS sequence"/>
</dbReference>